<evidence type="ECO:0000313" key="1">
    <source>
        <dbReference type="EMBL" id="SOC80355.1"/>
    </source>
</evidence>
<sequence length="122" mass="14296">MADNFEKLECWKKCFELKLFIKEKVILALPDSEKFDLRSQILRASRSATANIAEGWGRYHYKENVKFLLNARGSVAEVLDHALEAHSWNYITKENLAEIRNTTDSCIRLLNGYIKYLRKQNE</sequence>
<dbReference type="CDD" id="cd16377">
    <property type="entry name" value="23S_rRNA_IVP_like"/>
    <property type="match status" value="1"/>
</dbReference>
<dbReference type="Gene3D" id="1.20.1440.60">
    <property type="entry name" value="23S rRNA-intervening sequence"/>
    <property type="match status" value="1"/>
</dbReference>
<dbReference type="InterPro" id="IPR036583">
    <property type="entry name" value="23S_rRNA_IVS_sf"/>
</dbReference>
<accession>A0A285X4W3</accession>
<dbReference type="Proteomes" id="UP000219193">
    <property type="component" value="Unassembled WGS sequence"/>
</dbReference>
<dbReference type="NCBIfam" id="TIGR02436">
    <property type="entry name" value="four helix bundle protein"/>
    <property type="match status" value="1"/>
</dbReference>
<name>A0A285X4W3_9FLAO</name>
<dbReference type="PANTHER" id="PTHR38471:SF2">
    <property type="entry name" value="FOUR HELIX BUNDLE PROTEIN"/>
    <property type="match status" value="1"/>
</dbReference>
<dbReference type="AlphaFoldDB" id="A0A285X4W3"/>
<dbReference type="OrthoDB" id="5515766at2"/>
<dbReference type="SUPFAM" id="SSF158446">
    <property type="entry name" value="IVS-encoded protein-like"/>
    <property type="match status" value="1"/>
</dbReference>
<dbReference type="Pfam" id="PF05635">
    <property type="entry name" value="23S_rRNA_IVP"/>
    <property type="match status" value="1"/>
</dbReference>
<dbReference type="EMBL" id="OCMF01000002">
    <property type="protein sequence ID" value="SOC80355.1"/>
    <property type="molecule type" value="Genomic_DNA"/>
</dbReference>
<reference evidence="2" key="1">
    <citation type="submission" date="2017-09" db="EMBL/GenBank/DDBJ databases">
        <authorList>
            <person name="Varghese N."/>
            <person name="Submissions S."/>
        </authorList>
    </citation>
    <scope>NUCLEOTIDE SEQUENCE [LARGE SCALE GENOMIC DNA]</scope>
    <source>
        <strain evidence="2">CGMCC 1.12641</strain>
    </source>
</reference>
<organism evidence="1 2">
    <name type="scientific">Salinimicrobium sediminis</name>
    <dbReference type="NCBI Taxonomy" id="1343891"/>
    <lineage>
        <taxon>Bacteria</taxon>
        <taxon>Pseudomonadati</taxon>
        <taxon>Bacteroidota</taxon>
        <taxon>Flavobacteriia</taxon>
        <taxon>Flavobacteriales</taxon>
        <taxon>Flavobacteriaceae</taxon>
        <taxon>Salinimicrobium</taxon>
    </lineage>
</organism>
<dbReference type="InterPro" id="IPR012657">
    <property type="entry name" value="23S_rRNA-intervening_sequence"/>
</dbReference>
<keyword evidence="2" id="KW-1185">Reference proteome</keyword>
<dbReference type="PANTHER" id="PTHR38471">
    <property type="entry name" value="FOUR HELIX BUNDLE PROTEIN"/>
    <property type="match status" value="1"/>
</dbReference>
<proteinExistence type="predicted"/>
<dbReference type="RefSeq" id="WP_097056135.1">
    <property type="nucleotide sequence ID" value="NZ_OCMF01000002.1"/>
</dbReference>
<gene>
    <name evidence="1" type="ORF">SAMN06296241_1904</name>
</gene>
<evidence type="ECO:0000313" key="2">
    <source>
        <dbReference type="Proteomes" id="UP000219193"/>
    </source>
</evidence>
<protein>
    <submittedName>
        <fullName evidence="1">Four helix bundle protein</fullName>
    </submittedName>
</protein>